<dbReference type="Proteomes" id="UP000004457">
    <property type="component" value="Unassembled WGS sequence"/>
</dbReference>
<accession>C0ELS8</accession>
<comment type="caution">
    <text evidence="1">The sequence shown here is derived from an EMBL/GenBank/DDBJ whole genome shotgun (WGS) entry which is preliminary data.</text>
</comment>
<reference evidence="1 2" key="1">
    <citation type="submission" date="2009-01" db="EMBL/GenBank/DDBJ databases">
        <authorList>
            <person name="Fulton L."/>
            <person name="Clifton S."/>
            <person name="Chinwalla A.T."/>
            <person name="Mitreva M."/>
            <person name="Sodergren E."/>
            <person name="Weinstock G."/>
            <person name="Clifton S."/>
            <person name="Dooling D.J."/>
            <person name="Fulton B."/>
            <person name="Minx P."/>
            <person name="Pepin K.H."/>
            <person name="Johnson M."/>
            <person name="Bhonagiri V."/>
            <person name="Nash W.E."/>
            <person name="Mardis E.R."/>
            <person name="Wilson R.K."/>
        </authorList>
    </citation>
    <scope>NUCLEOTIDE SEQUENCE [LARGE SCALE GENOMIC DNA]</scope>
    <source>
        <strain evidence="1 2">NRL30031/H210</strain>
    </source>
</reference>
<dbReference type="AlphaFoldDB" id="C0ELS8"/>
<evidence type="ECO:0000313" key="1">
    <source>
        <dbReference type="EMBL" id="EEG34021.1"/>
    </source>
</evidence>
<sequence>MHLPAEMAEQAQRFLLERQHKIFADNHIHLIGMELACGGIVVNLCGSKNIAAVVFDFWTLLAAENIFNNQLMDAVRLKRVFEQGNIIDADKMQPVDLAFLRMGNIRQVFSGKIIMLNKGIGGIQGLMNGRARRIVGIAALHGLVLQIVGCLNWIG</sequence>
<dbReference type="EMBL" id="ACEN01000022">
    <property type="protein sequence ID" value="EEG34021.1"/>
    <property type="molecule type" value="Genomic_DNA"/>
</dbReference>
<gene>
    <name evidence="1" type="ORF">NEIFLAOT_00889</name>
</gene>
<protein>
    <submittedName>
        <fullName evidence="1">Uncharacterized protein</fullName>
    </submittedName>
</protein>
<keyword evidence="2" id="KW-1185">Reference proteome</keyword>
<evidence type="ECO:0000313" key="2">
    <source>
        <dbReference type="Proteomes" id="UP000004457"/>
    </source>
</evidence>
<organism evidence="1 2">
    <name type="scientific">Neisseria flavescens NRL30031/H210</name>
    <dbReference type="NCBI Taxonomy" id="546264"/>
    <lineage>
        <taxon>Bacteria</taxon>
        <taxon>Pseudomonadati</taxon>
        <taxon>Pseudomonadota</taxon>
        <taxon>Betaproteobacteria</taxon>
        <taxon>Neisseriales</taxon>
        <taxon>Neisseriaceae</taxon>
        <taxon>Neisseria</taxon>
    </lineage>
</organism>
<name>C0ELS8_NEIFL</name>
<proteinExistence type="predicted"/>